<comment type="caution">
    <text evidence="2">The sequence shown here is derived from an EMBL/GenBank/DDBJ whole genome shotgun (WGS) entry which is preliminary data.</text>
</comment>
<dbReference type="SUPFAM" id="SSF46955">
    <property type="entry name" value="Putative DNA-binding domain"/>
    <property type="match status" value="1"/>
</dbReference>
<organism evidence="2 3">
    <name type="scientific">Actinocatenispora rupis</name>
    <dbReference type="NCBI Taxonomy" id="519421"/>
    <lineage>
        <taxon>Bacteria</taxon>
        <taxon>Bacillati</taxon>
        <taxon>Actinomycetota</taxon>
        <taxon>Actinomycetes</taxon>
        <taxon>Micromonosporales</taxon>
        <taxon>Micromonosporaceae</taxon>
        <taxon>Actinocatenispora</taxon>
    </lineage>
</organism>
<dbReference type="Pfam" id="PF12728">
    <property type="entry name" value="HTH_17"/>
    <property type="match status" value="1"/>
</dbReference>
<accession>A0A8J3J4F3</accession>
<dbReference type="InterPro" id="IPR009061">
    <property type="entry name" value="DNA-bd_dom_put_sf"/>
</dbReference>
<proteinExistence type="predicted"/>
<evidence type="ECO:0000259" key="1">
    <source>
        <dbReference type="Pfam" id="PF12728"/>
    </source>
</evidence>
<keyword evidence="3" id="KW-1185">Reference proteome</keyword>
<dbReference type="EMBL" id="BOMB01000045">
    <property type="protein sequence ID" value="GID15611.1"/>
    <property type="molecule type" value="Genomic_DNA"/>
</dbReference>
<dbReference type="InterPro" id="IPR041657">
    <property type="entry name" value="HTH_17"/>
</dbReference>
<dbReference type="Gene3D" id="1.10.10.10">
    <property type="entry name" value="Winged helix-like DNA-binding domain superfamily/Winged helix DNA-binding domain"/>
    <property type="match status" value="1"/>
</dbReference>
<evidence type="ECO:0000313" key="3">
    <source>
        <dbReference type="Proteomes" id="UP000612808"/>
    </source>
</evidence>
<dbReference type="Proteomes" id="UP000612808">
    <property type="component" value="Unassembled WGS sequence"/>
</dbReference>
<name>A0A8J3J4F3_9ACTN</name>
<gene>
    <name evidence="2" type="ORF">Aru02nite_65000</name>
</gene>
<reference evidence="2" key="1">
    <citation type="submission" date="2021-01" db="EMBL/GenBank/DDBJ databases">
        <title>Whole genome shotgun sequence of Actinocatenispora rupis NBRC 107355.</title>
        <authorList>
            <person name="Komaki H."/>
            <person name="Tamura T."/>
        </authorList>
    </citation>
    <scope>NUCLEOTIDE SEQUENCE</scope>
    <source>
        <strain evidence="2">NBRC 107355</strain>
    </source>
</reference>
<dbReference type="InterPro" id="IPR036388">
    <property type="entry name" value="WH-like_DNA-bd_sf"/>
</dbReference>
<dbReference type="AlphaFoldDB" id="A0A8J3J4F3"/>
<feature type="domain" description="Helix-turn-helix" evidence="1">
    <location>
        <begin position="25"/>
        <end position="71"/>
    </location>
</feature>
<evidence type="ECO:0000313" key="2">
    <source>
        <dbReference type="EMBL" id="GID15611.1"/>
    </source>
</evidence>
<sequence>MRRKGSREDRVTTQDIVRIERAWSIHDVADYLQVPVETLRTWRKKRTGPPARRCGKHLRYDPDAVRAWLNTGDAA</sequence>
<protein>
    <recommendedName>
        <fullName evidence="1">Helix-turn-helix domain-containing protein</fullName>
    </recommendedName>
</protein>